<sequence>MKYFDWEEVAKHNGNDGSYWIVIHNSVHDLSDFIKNHPGGEEVLQELSGKDGSTCFDDIGHSEEANKLRLKYKIGVISEHPGGEEVLLEQAGKNGTEAFEDVGHSSDAREMMEKYKIGELVEVCIFFSCLLPLHFSGNYVQWFQCNDIITNV</sequence>
<name>A0ABD0YKK5_9HEMI</name>
<keyword evidence="17" id="KW-1185">Reference proteome</keyword>
<keyword evidence="8" id="KW-0249">Electron transport</keyword>
<keyword evidence="2" id="KW-0813">Transport</keyword>
<protein>
    <recommendedName>
        <fullName evidence="13">Cytochrome b5</fullName>
    </recommendedName>
</protein>
<evidence type="ECO:0000259" key="15">
    <source>
        <dbReference type="PROSITE" id="PS50255"/>
    </source>
</evidence>
<dbReference type="EMBL" id="JBFDAA010000006">
    <property type="protein sequence ID" value="KAL1131724.1"/>
    <property type="molecule type" value="Genomic_DNA"/>
</dbReference>
<keyword evidence="7" id="KW-0492">Microsome</keyword>
<dbReference type="InterPro" id="IPR001199">
    <property type="entry name" value="Cyt_B5-like_heme/steroid-bd"/>
</dbReference>
<keyword evidence="4" id="KW-0812">Transmembrane</keyword>
<evidence type="ECO:0000256" key="7">
    <source>
        <dbReference type="ARBA" id="ARBA00022848"/>
    </source>
</evidence>
<comment type="similarity">
    <text evidence="12 14">Belongs to the cytochrome b5 family.</text>
</comment>
<keyword evidence="9 14" id="KW-0408">Iron</keyword>
<keyword evidence="3 14" id="KW-0349">Heme</keyword>
<dbReference type="InterPro" id="IPR050668">
    <property type="entry name" value="Cytochrome_b5"/>
</dbReference>
<dbReference type="Proteomes" id="UP001558652">
    <property type="component" value="Unassembled WGS sequence"/>
</dbReference>
<gene>
    <name evidence="16" type="ORF">AAG570_011337</name>
</gene>
<evidence type="ECO:0000256" key="9">
    <source>
        <dbReference type="ARBA" id="ARBA00023004"/>
    </source>
</evidence>
<evidence type="ECO:0000256" key="3">
    <source>
        <dbReference type="ARBA" id="ARBA00022617"/>
    </source>
</evidence>
<dbReference type="GO" id="GO:0020037">
    <property type="term" value="F:heme binding"/>
    <property type="evidence" value="ECO:0007669"/>
    <property type="project" value="UniProtKB-UniRule"/>
</dbReference>
<dbReference type="GO" id="GO:0005789">
    <property type="term" value="C:endoplasmic reticulum membrane"/>
    <property type="evidence" value="ECO:0007669"/>
    <property type="project" value="UniProtKB-SubCell"/>
</dbReference>
<organism evidence="16 17">
    <name type="scientific">Ranatra chinensis</name>
    <dbReference type="NCBI Taxonomy" id="642074"/>
    <lineage>
        <taxon>Eukaryota</taxon>
        <taxon>Metazoa</taxon>
        <taxon>Ecdysozoa</taxon>
        <taxon>Arthropoda</taxon>
        <taxon>Hexapoda</taxon>
        <taxon>Insecta</taxon>
        <taxon>Pterygota</taxon>
        <taxon>Neoptera</taxon>
        <taxon>Paraneoptera</taxon>
        <taxon>Hemiptera</taxon>
        <taxon>Heteroptera</taxon>
        <taxon>Panheteroptera</taxon>
        <taxon>Nepomorpha</taxon>
        <taxon>Nepidae</taxon>
        <taxon>Ranatrinae</taxon>
        <taxon>Ranatra</taxon>
    </lineage>
</organism>
<dbReference type="Gene3D" id="3.10.120.10">
    <property type="entry name" value="Cytochrome b5-like heme/steroid binding domain"/>
    <property type="match status" value="2"/>
</dbReference>
<dbReference type="GO" id="GO:0046872">
    <property type="term" value="F:metal ion binding"/>
    <property type="evidence" value="ECO:0007669"/>
    <property type="project" value="UniProtKB-UniRule"/>
</dbReference>
<evidence type="ECO:0000256" key="10">
    <source>
        <dbReference type="ARBA" id="ARBA00023136"/>
    </source>
</evidence>
<evidence type="ECO:0000256" key="4">
    <source>
        <dbReference type="ARBA" id="ARBA00022692"/>
    </source>
</evidence>
<accession>A0ABD0YKK5</accession>
<evidence type="ECO:0000313" key="17">
    <source>
        <dbReference type="Proteomes" id="UP001558652"/>
    </source>
</evidence>
<evidence type="ECO:0000256" key="14">
    <source>
        <dbReference type="RuleBase" id="RU362121"/>
    </source>
</evidence>
<keyword evidence="6" id="KW-0256">Endoplasmic reticulum</keyword>
<reference evidence="16 17" key="1">
    <citation type="submission" date="2024-07" db="EMBL/GenBank/DDBJ databases">
        <title>Chromosome-level genome assembly of the water stick insect Ranatra chinensis (Heteroptera: Nepidae).</title>
        <authorList>
            <person name="Liu X."/>
        </authorList>
    </citation>
    <scope>NUCLEOTIDE SEQUENCE [LARGE SCALE GENOMIC DNA]</scope>
    <source>
        <strain evidence="16">Cailab_2021Rc</strain>
        <tissue evidence="16">Muscle</tissue>
    </source>
</reference>
<feature type="domain" description="Cytochrome b5 heme-binding" evidence="15">
    <location>
        <begin position="77"/>
        <end position="121"/>
    </location>
</feature>
<evidence type="ECO:0000256" key="8">
    <source>
        <dbReference type="ARBA" id="ARBA00022982"/>
    </source>
</evidence>
<evidence type="ECO:0000256" key="12">
    <source>
        <dbReference type="ARBA" id="ARBA00038168"/>
    </source>
</evidence>
<proteinExistence type="inferred from homology"/>
<dbReference type="PROSITE" id="PS00191">
    <property type="entry name" value="CYTOCHROME_B5_1"/>
    <property type="match status" value="1"/>
</dbReference>
<dbReference type="InterPro" id="IPR036400">
    <property type="entry name" value="Cyt_B5-like_heme/steroid_sf"/>
</dbReference>
<dbReference type="AlphaFoldDB" id="A0ABD0YKK5"/>
<evidence type="ECO:0000313" key="16">
    <source>
        <dbReference type="EMBL" id="KAL1131724.1"/>
    </source>
</evidence>
<keyword evidence="10" id="KW-0472">Membrane</keyword>
<dbReference type="Pfam" id="PF00173">
    <property type="entry name" value="Cyt-b5"/>
    <property type="match status" value="1"/>
</dbReference>
<dbReference type="PANTHER" id="PTHR19359">
    <property type="entry name" value="CYTOCHROME B5"/>
    <property type="match status" value="1"/>
</dbReference>
<evidence type="ECO:0000256" key="1">
    <source>
        <dbReference type="ARBA" id="ARBA00004131"/>
    </source>
</evidence>
<dbReference type="InterPro" id="IPR018506">
    <property type="entry name" value="Cyt_B5_heme-BS"/>
</dbReference>
<feature type="domain" description="Cytochrome b5 heme-binding" evidence="15">
    <location>
        <begin position="1"/>
        <end position="78"/>
    </location>
</feature>
<keyword evidence="5 14" id="KW-0479">Metal-binding</keyword>
<dbReference type="PRINTS" id="PR00363">
    <property type="entry name" value="CYTOCHROMEB5"/>
</dbReference>
<evidence type="ECO:0000256" key="11">
    <source>
        <dbReference type="ARBA" id="ARBA00037877"/>
    </source>
</evidence>
<dbReference type="SMART" id="SM01117">
    <property type="entry name" value="Cyt-b5"/>
    <property type="match status" value="2"/>
</dbReference>
<comment type="subcellular location">
    <subcellularLocation>
        <location evidence="1">Endoplasmic reticulum membrane</location>
        <topology evidence="1">Single-pass membrane protein</topology>
        <orientation evidence="1">Cytoplasmic side</orientation>
    </subcellularLocation>
    <subcellularLocation>
        <location evidence="11">Microsome membrane</location>
        <topology evidence="11">Single-pass membrane protein</topology>
        <orientation evidence="11">Cytoplasmic side</orientation>
    </subcellularLocation>
</comment>
<evidence type="ECO:0000256" key="13">
    <source>
        <dbReference type="ARBA" id="ARBA00039806"/>
    </source>
</evidence>
<evidence type="ECO:0000256" key="2">
    <source>
        <dbReference type="ARBA" id="ARBA00022448"/>
    </source>
</evidence>
<dbReference type="PANTHER" id="PTHR19359:SF150">
    <property type="entry name" value="CYTOCHROME B5"/>
    <property type="match status" value="1"/>
</dbReference>
<comment type="caution">
    <text evidence="16">The sequence shown here is derived from an EMBL/GenBank/DDBJ whole genome shotgun (WGS) entry which is preliminary data.</text>
</comment>
<evidence type="ECO:0000256" key="6">
    <source>
        <dbReference type="ARBA" id="ARBA00022824"/>
    </source>
</evidence>
<evidence type="ECO:0000256" key="5">
    <source>
        <dbReference type="ARBA" id="ARBA00022723"/>
    </source>
</evidence>
<dbReference type="SUPFAM" id="SSF55856">
    <property type="entry name" value="Cytochrome b5-like heme/steroid binding domain"/>
    <property type="match status" value="2"/>
</dbReference>
<dbReference type="PROSITE" id="PS50255">
    <property type="entry name" value="CYTOCHROME_B5_2"/>
    <property type="match status" value="2"/>
</dbReference>